<evidence type="ECO:0000256" key="3">
    <source>
        <dbReference type="ARBA" id="ARBA00012291"/>
    </source>
</evidence>
<dbReference type="PATRIC" id="fig|1502723.3.peg.2869"/>
<dbReference type="AlphaFoldDB" id="A0A0D8BFF5"/>
<dbReference type="GO" id="GO:0005829">
    <property type="term" value="C:cytosol"/>
    <property type="evidence" value="ECO:0007669"/>
    <property type="project" value="TreeGrafter"/>
</dbReference>
<comment type="catalytic activity">
    <reaction evidence="9">
        <text>UTP + L-glutamine + ATP + H2O = CTP + L-glutamate + ADP + phosphate + 2 H(+)</text>
        <dbReference type="Rhea" id="RHEA:26426"/>
        <dbReference type="ChEBI" id="CHEBI:15377"/>
        <dbReference type="ChEBI" id="CHEBI:15378"/>
        <dbReference type="ChEBI" id="CHEBI:29985"/>
        <dbReference type="ChEBI" id="CHEBI:30616"/>
        <dbReference type="ChEBI" id="CHEBI:37563"/>
        <dbReference type="ChEBI" id="CHEBI:43474"/>
        <dbReference type="ChEBI" id="CHEBI:46398"/>
        <dbReference type="ChEBI" id="CHEBI:58359"/>
        <dbReference type="ChEBI" id="CHEBI:456216"/>
        <dbReference type="EC" id="6.3.4.2"/>
    </reaction>
</comment>
<keyword evidence="8" id="KW-0665">Pyrimidine biosynthesis</keyword>
<dbReference type="GO" id="GO:0003883">
    <property type="term" value="F:CTP synthase activity"/>
    <property type="evidence" value="ECO:0007669"/>
    <property type="project" value="UniProtKB-EC"/>
</dbReference>
<keyword evidence="7 11" id="KW-0315">Glutamine amidotransferase</keyword>
<dbReference type="Pfam" id="PF00117">
    <property type="entry name" value="GATase"/>
    <property type="match status" value="1"/>
</dbReference>
<feature type="domain" description="Glutamine amidotransferase" evidence="10">
    <location>
        <begin position="33"/>
        <end position="229"/>
    </location>
</feature>
<proteinExistence type="inferred from homology"/>
<reference evidence="11 12" key="2">
    <citation type="journal article" date="2016" name="Genome Announc.">
        <title>Permanent Draft Genome Sequences for Two Variants of Frankia sp. Strain CpI1, the First Frankia Strain Isolated from Root Nodules of Comptonia peregrina.</title>
        <authorList>
            <person name="Oshone R."/>
            <person name="Hurst S.G.IV."/>
            <person name="Abebe-Akele F."/>
            <person name="Simpson S."/>
            <person name="Morris K."/>
            <person name="Thomas W.K."/>
            <person name="Tisa L.S."/>
        </authorList>
    </citation>
    <scope>NUCLEOTIDE SEQUENCE [LARGE SCALE GENOMIC DNA]</scope>
    <source>
        <strain evidence="12">CpI1-S</strain>
    </source>
</reference>
<dbReference type="SUPFAM" id="SSF52317">
    <property type="entry name" value="Class I glutamine amidotransferase-like"/>
    <property type="match status" value="1"/>
</dbReference>
<evidence type="ECO:0000256" key="1">
    <source>
        <dbReference type="ARBA" id="ARBA00005171"/>
    </source>
</evidence>
<organism evidence="11 12">
    <name type="scientific">Frankia torreyi</name>
    <dbReference type="NCBI Taxonomy" id="1856"/>
    <lineage>
        <taxon>Bacteria</taxon>
        <taxon>Bacillati</taxon>
        <taxon>Actinomycetota</taxon>
        <taxon>Actinomycetes</taxon>
        <taxon>Frankiales</taxon>
        <taxon>Frankiaceae</taxon>
        <taxon>Frankia</taxon>
    </lineage>
</organism>
<reference evidence="12" key="1">
    <citation type="submission" date="2015-02" db="EMBL/GenBank/DDBJ databases">
        <title>Draft Genome of Frankia sp. CpI1-S.</title>
        <authorList>
            <person name="Oshone R.T."/>
            <person name="Ngom M."/>
            <person name="Ghodhbane-Gtari F."/>
            <person name="Gtari M."/>
            <person name="Morris K."/>
            <person name="Thomas K."/>
            <person name="Sen A."/>
            <person name="Tisa L.S."/>
        </authorList>
    </citation>
    <scope>NUCLEOTIDE SEQUENCE [LARGE SCALE GENOMIC DNA]</scope>
    <source>
        <strain evidence="12">CpI1-S</strain>
    </source>
</reference>
<dbReference type="PROSITE" id="PS51273">
    <property type="entry name" value="GATASE_TYPE_1"/>
    <property type="match status" value="1"/>
</dbReference>
<dbReference type="Proteomes" id="UP000032545">
    <property type="component" value="Unassembled WGS sequence"/>
</dbReference>
<dbReference type="Gene3D" id="3.40.50.880">
    <property type="match status" value="1"/>
</dbReference>
<keyword evidence="12" id="KW-1185">Reference proteome</keyword>
<evidence type="ECO:0000256" key="7">
    <source>
        <dbReference type="ARBA" id="ARBA00022962"/>
    </source>
</evidence>
<evidence type="ECO:0000259" key="10">
    <source>
        <dbReference type="Pfam" id="PF00117"/>
    </source>
</evidence>
<evidence type="ECO:0000313" key="11">
    <source>
        <dbReference type="EMBL" id="KJE22172.1"/>
    </source>
</evidence>
<evidence type="ECO:0000256" key="8">
    <source>
        <dbReference type="ARBA" id="ARBA00022975"/>
    </source>
</evidence>
<dbReference type="GO" id="GO:0016740">
    <property type="term" value="F:transferase activity"/>
    <property type="evidence" value="ECO:0007669"/>
    <property type="project" value="UniProtKB-KW"/>
</dbReference>
<keyword evidence="6" id="KW-0067">ATP-binding</keyword>
<dbReference type="GO" id="GO:0019856">
    <property type="term" value="P:pyrimidine nucleobase biosynthetic process"/>
    <property type="evidence" value="ECO:0007669"/>
    <property type="project" value="TreeGrafter"/>
</dbReference>
<dbReference type="InterPro" id="IPR029062">
    <property type="entry name" value="Class_I_gatase-like"/>
</dbReference>
<comment type="pathway">
    <text evidence="1">Pyrimidine metabolism; CTP biosynthesis via de novo pathway; CTP from UDP: step 2/2.</text>
</comment>
<evidence type="ECO:0000256" key="6">
    <source>
        <dbReference type="ARBA" id="ARBA00022840"/>
    </source>
</evidence>
<dbReference type="GO" id="GO:0044210">
    <property type="term" value="P:'de novo' CTP biosynthetic process"/>
    <property type="evidence" value="ECO:0007669"/>
    <property type="project" value="UniProtKB-UniPathway"/>
</dbReference>
<dbReference type="EMBL" id="JYFN01000026">
    <property type="protein sequence ID" value="KJE22172.1"/>
    <property type="molecule type" value="Genomic_DNA"/>
</dbReference>
<dbReference type="PANTHER" id="PTHR11550">
    <property type="entry name" value="CTP SYNTHASE"/>
    <property type="match status" value="1"/>
</dbReference>
<sequence>MTPSAPHARVALVGDRSAEIAAHGRIPDLLDALRRRDGLPVDAYWIPTDEVMAAGPLDGFDGIWLVPGSPYASEAGALAAVRTARERGIPFLGTCGGLQHVVLEFARSVCGFADAAHAEVDPDAPHPLIVPIACALNGHEGAVRITRDSLAERVIGADRTVERYYCSYGINPDHVGLLLAHGLRFSGVDESGDVRVLELPGHPFFLATLFQPELGSDASRPHPVIRGFAEAAVAMAAARRASTRAALRSLG</sequence>
<keyword evidence="11" id="KW-0808">Transferase</keyword>
<dbReference type="InterPro" id="IPR004468">
    <property type="entry name" value="CTP_synthase"/>
</dbReference>
<dbReference type="GO" id="GO:0042802">
    <property type="term" value="F:identical protein binding"/>
    <property type="evidence" value="ECO:0007669"/>
    <property type="project" value="TreeGrafter"/>
</dbReference>
<comment type="caution">
    <text evidence="11">The sequence shown here is derived from an EMBL/GenBank/DDBJ whole genome shotgun (WGS) entry which is preliminary data.</text>
</comment>
<protein>
    <recommendedName>
        <fullName evidence="3">CTP synthase (glutamine hydrolyzing)</fullName>
        <ecNumber evidence="3">6.3.4.2</ecNumber>
    </recommendedName>
</protein>
<dbReference type="PANTHER" id="PTHR11550:SF0">
    <property type="entry name" value="CTP SYNTHASE-RELATED"/>
    <property type="match status" value="1"/>
</dbReference>
<keyword evidence="5" id="KW-0547">Nucleotide-binding</keyword>
<keyword evidence="4" id="KW-0436">Ligase</keyword>
<dbReference type="RefSeq" id="WP_055867719.1">
    <property type="nucleotide sequence ID" value="NZ_JYFN01000026.1"/>
</dbReference>
<evidence type="ECO:0000256" key="5">
    <source>
        <dbReference type="ARBA" id="ARBA00022741"/>
    </source>
</evidence>
<comment type="similarity">
    <text evidence="2">Belongs to the CTP synthase family.</text>
</comment>
<dbReference type="OrthoDB" id="3286005at2"/>
<evidence type="ECO:0000256" key="4">
    <source>
        <dbReference type="ARBA" id="ARBA00022598"/>
    </source>
</evidence>
<dbReference type="InterPro" id="IPR017926">
    <property type="entry name" value="GATASE"/>
</dbReference>
<evidence type="ECO:0000256" key="2">
    <source>
        <dbReference type="ARBA" id="ARBA00007533"/>
    </source>
</evidence>
<dbReference type="GO" id="GO:0005524">
    <property type="term" value="F:ATP binding"/>
    <property type="evidence" value="ECO:0007669"/>
    <property type="project" value="UniProtKB-KW"/>
</dbReference>
<evidence type="ECO:0000256" key="9">
    <source>
        <dbReference type="ARBA" id="ARBA00047781"/>
    </source>
</evidence>
<dbReference type="EC" id="6.3.4.2" evidence="3"/>
<gene>
    <name evidence="11" type="ORF">FF36_03434</name>
</gene>
<dbReference type="NCBIfam" id="NF004836">
    <property type="entry name" value="PRK06186.1"/>
    <property type="match status" value="1"/>
</dbReference>
<accession>A0A0D8BFF5</accession>
<evidence type="ECO:0000313" key="12">
    <source>
        <dbReference type="Proteomes" id="UP000032545"/>
    </source>
</evidence>
<name>A0A0D8BFF5_9ACTN</name>
<dbReference type="UniPathway" id="UPA00159">
    <property type="reaction ID" value="UER00277"/>
</dbReference>